<feature type="domain" description="Inositol polyphosphate-related phosphatase" evidence="3">
    <location>
        <begin position="505"/>
        <end position="821"/>
    </location>
</feature>
<dbReference type="Proteomes" id="UP000002009">
    <property type="component" value="Chromosome 12"/>
</dbReference>
<reference evidence="4 5" key="1">
    <citation type="journal article" date="2009" name="Science">
        <title>Green evolution and dynamic adaptations revealed by genomes of the marine picoeukaryotes Micromonas.</title>
        <authorList>
            <person name="Worden A.Z."/>
            <person name="Lee J.H."/>
            <person name="Mock T."/>
            <person name="Rouze P."/>
            <person name="Simmons M.P."/>
            <person name="Aerts A.L."/>
            <person name="Allen A.E."/>
            <person name="Cuvelier M.L."/>
            <person name="Derelle E."/>
            <person name="Everett M.V."/>
            <person name="Foulon E."/>
            <person name="Grimwood J."/>
            <person name="Gundlach H."/>
            <person name="Henrissat B."/>
            <person name="Napoli C."/>
            <person name="McDonald S.M."/>
            <person name="Parker M.S."/>
            <person name="Rombauts S."/>
            <person name="Salamov A."/>
            <person name="Von Dassow P."/>
            <person name="Badger J.H."/>
            <person name="Coutinho P.M."/>
            <person name="Demir E."/>
            <person name="Dubchak I."/>
            <person name="Gentemann C."/>
            <person name="Eikrem W."/>
            <person name="Gready J.E."/>
            <person name="John U."/>
            <person name="Lanier W."/>
            <person name="Lindquist E.A."/>
            <person name="Lucas S."/>
            <person name="Mayer K.F."/>
            <person name="Moreau H."/>
            <person name="Not F."/>
            <person name="Otillar R."/>
            <person name="Panaud O."/>
            <person name="Pangilinan J."/>
            <person name="Paulsen I."/>
            <person name="Piegu B."/>
            <person name="Poliakov A."/>
            <person name="Robbens S."/>
            <person name="Schmutz J."/>
            <person name="Toulza E."/>
            <person name="Wyss T."/>
            <person name="Zelensky A."/>
            <person name="Zhou K."/>
            <person name="Armbrust E.V."/>
            <person name="Bhattacharya D."/>
            <person name="Goodenough U.W."/>
            <person name="Van de Peer Y."/>
            <person name="Grigoriev I.V."/>
        </authorList>
    </citation>
    <scope>NUCLEOTIDE SEQUENCE [LARGE SCALE GENOMIC DNA]</scope>
    <source>
        <strain evidence="5">RCC299 / NOUM17</strain>
    </source>
</reference>
<feature type="compositionally biased region" description="Basic and acidic residues" evidence="2">
    <location>
        <begin position="725"/>
        <end position="735"/>
    </location>
</feature>
<dbReference type="Pfam" id="PF22669">
    <property type="entry name" value="Exo_endo_phos2"/>
    <property type="match status" value="2"/>
</dbReference>
<evidence type="ECO:0000256" key="1">
    <source>
        <dbReference type="ARBA" id="ARBA00010768"/>
    </source>
</evidence>
<dbReference type="InterPro" id="IPR036691">
    <property type="entry name" value="Endo/exonu/phosph_ase_sf"/>
</dbReference>
<feature type="compositionally biased region" description="Basic and acidic residues" evidence="2">
    <location>
        <begin position="7"/>
        <end position="19"/>
    </location>
</feature>
<dbReference type="InterPro" id="IPR000300">
    <property type="entry name" value="IPPc"/>
</dbReference>
<dbReference type="InParanoid" id="C1FIP5"/>
<dbReference type="PANTHER" id="PTHR11200:SF275">
    <property type="entry name" value="LD06095P"/>
    <property type="match status" value="1"/>
</dbReference>
<dbReference type="EMBL" id="CP001577">
    <property type="protein sequence ID" value="ACO70209.1"/>
    <property type="molecule type" value="Genomic_DNA"/>
</dbReference>
<keyword evidence="5" id="KW-1185">Reference proteome</keyword>
<evidence type="ECO:0000259" key="3">
    <source>
        <dbReference type="SMART" id="SM00128"/>
    </source>
</evidence>
<feature type="region of interest" description="Disordered" evidence="2">
    <location>
        <begin position="127"/>
        <end position="159"/>
    </location>
</feature>
<feature type="region of interest" description="Disordered" evidence="2">
    <location>
        <begin position="888"/>
        <end position="942"/>
    </location>
</feature>
<dbReference type="SUPFAM" id="SSF56219">
    <property type="entry name" value="DNase I-like"/>
    <property type="match status" value="2"/>
</dbReference>
<dbReference type="SMART" id="SM00128">
    <property type="entry name" value="IPPc"/>
    <property type="match status" value="1"/>
</dbReference>
<feature type="compositionally biased region" description="Polar residues" evidence="2">
    <location>
        <begin position="437"/>
        <end position="448"/>
    </location>
</feature>
<dbReference type="AlphaFoldDB" id="C1FIP5"/>
<name>C1FIP5_MICCC</name>
<feature type="compositionally biased region" description="Basic and acidic residues" evidence="2">
    <location>
        <begin position="346"/>
        <end position="355"/>
    </location>
</feature>
<dbReference type="RefSeq" id="XP_002508951.1">
    <property type="nucleotide sequence ID" value="XM_002508905.1"/>
</dbReference>
<dbReference type="KEGG" id="mis:MICPUN_63272"/>
<dbReference type="GeneID" id="8248086"/>
<gene>
    <name evidence="4" type="ORF">MICPUN_63272</name>
</gene>
<feature type="compositionally biased region" description="Basic and acidic residues" evidence="2">
    <location>
        <begin position="364"/>
        <end position="375"/>
    </location>
</feature>
<evidence type="ECO:0000256" key="2">
    <source>
        <dbReference type="SAM" id="MobiDB-lite"/>
    </source>
</evidence>
<feature type="compositionally biased region" description="Basic and acidic residues" evidence="2">
    <location>
        <begin position="913"/>
        <end position="926"/>
    </location>
</feature>
<feature type="compositionally biased region" description="Gly residues" evidence="2">
    <location>
        <begin position="378"/>
        <end position="391"/>
    </location>
</feature>
<accession>C1FIP5</accession>
<feature type="compositionally biased region" description="Acidic residues" evidence="2">
    <location>
        <begin position="1020"/>
        <end position="1036"/>
    </location>
</feature>
<dbReference type="InterPro" id="IPR046985">
    <property type="entry name" value="IP5"/>
</dbReference>
<organism evidence="4 5">
    <name type="scientific">Micromonas commoda (strain RCC299 / NOUM17 / CCMP2709)</name>
    <name type="common">Picoplanktonic green alga</name>
    <dbReference type="NCBI Taxonomy" id="296587"/>
    <lineage>
        <taxon>Eukaryota</taxon>
        <taxon>Viridiplantae</taxon>
        <taxon>Chlorophyta</taxon>
        <taxon>Mamiellophyceae</taxon>
        <taxon>Mamiellales</taxon>
        <taxon>Mamiellaceae</taxon>
        <taxon>Micromonas</taxon>
    </lineage>
</organism>
<evidence type="ECO:0000313" key="4">
    <source>
        <dbReference type="EMBL" id="ACO70209.1"/>
    </source>
</evidence>
<evidence type="ECO:0000313" key="5">
    <source>
        <dbReference type="Proteomes" id="UP000002009"/>
    </source>
</evidence>
<feature type="compositionally biased region" description="Gly residues" evidence="2">
    <location>
        <begin position="891"/>
        <end position="900"/>
    </location>
</feature>
<protein>
    <recommendedName>
        <fullName evidence="3">Inositol polyphosphate-related phosphatase domain-containing protein</fullName>
    </recommendedName>
</protein>
<feature type="compositionally biased region" description="Low complexity" evidence="2">
    <location>
        <begin position="624"/>
        <end position="648"/>
    </location>
</feature>
<feature type="compositionally biased region" description="Basic residues" evidence="2">
    <location>
        <begin position="1079"/>
        <end position="1092"/>
    </location>
</feature>
<dbReference type="Gene3D" id="3.60.10.10">
    <property type="entry name" value="Endonuclease/exonuclease/phosphatase"/>
    <property type="match status" value="2"/>
</dbReference>
<feature type="region of interest" description="Disordered" evidence="2">
    <location>
        <begin position="725"/>
        <end position="758"/>
    </location>
</feature>
<dbReference type="PANTHER" id="PTHR11200">
    <property type="entry name" value="INOSITOL 5-PHOSPHATASE"/>
    <property type="match status" value="1"/>
</dbReference>
<feature type="region of interest" description="Disordered" evidence="2">
    <location>
        <begin position="489"/>
        <end position="525"/>
    </location>
</feature>
<comment type="similarity">
    <text evidence="1">Belongs to the inositol polyphosphate 5-phosphatase family.</text>
</comment>
<dbReference type="eggNOG" id="KOG0565">
    <property type="taxonomic scope" value="Eukaryota"/>
</dbReference>
<feature type="region of interest" description="Disordered" evidence="2">
    <location>
        <begin position="1006"/>
        <end position="1042"/>
    </location>
</feature>
<dbReference type="STRING" id="296587.C1FIP5"/>
<feature type="region of interest" description="Disordered" evidence="2">
    <location>
        <begin position="1"/>
        <end position="68"/>
    </location>
</feature>
<feature type="region of interest" description="Disordered" evidence="2">
    <location>
        <begin position="1063"/>
        <end position="1122"/>
    </location>
</feature>
<feature type="region of interest" description="Disordered" evidence="2">
    <location>
        <begin position="599"/>
        <end position="662"/>
    </location>
</feature>
<proteinExistence type="inferred from homology"/>
<feature type="compositionally biased region" description="Gly residues" evidence="2">
    <location>
        <begin position="607"/>
        <end position="623"/>
    </location>
</feature>
<feature type="region of interest" description="Disordered" evidence="2">
    <location>
        <begin position="331"/>
        <end position="450"/>
    </location>
</feature>
<dbReference type="OrthoDB" id="498967at2759"/>
<dbReference type="GO" id="GO:0004439">
    <property type="term" value="F:phosphatidylinositol-4,5-bisphosphate 5-phosphatase activity"/>
    <property type="evidence" value="ECO:0007669"/>
    <property type="project" value="TreeGrafter"/>
</dbReference>
<sequence length="1242" mass="127098">MGDDDDGSSRRTSPLDRSPRSPASRLGNARIANALACAPVTTESRDASARSGPADDARETEETNRSPAHRMSVYIGTWNVGNTAPRMDAAKAWLAPARGHAIVAVAAQEASYPHSKHNLSPKDVTAELSERKGDSTANPEVGGSTPPSRGTEGKSRGVGWRMTRSKMTRFSGAVAGALAGAVAAGPLAPIGAVAGAAAGYYSSAKVAEELKVRDHWFDLVKAAVGPEYVTVQTAVLLQMRLIVLARRDVADLVTETRVGYQATGILGGTVGNKGGLMVRIELAHGRESMAFVATHLSAHEGEKHVRSRNESLARILAGCWDGSLVRRLGEGGNGVDVDGGSSRPSAGRDGDDAGDVRGGGGGRGGREREETRFEYGEDGTGGGTGGVGAAGTGDADADADVEGSIPTRSAGPETFGGGRSPTTRSMTARSALPGEETPNNASSASSAETPIRIARQLSRKAGDFLQEAGATVTASPAMRRAREGIEKLQSASGKVLAPGKALNSRAGDATTGVVSGSGDDKKLPPSRVFAKEPARELLACTGHVFVFGDLNYRIDPGAVVHREWGAMWKRSNDAPSGSIAAAVAGLAAKSAKKKAVASAFQATSPSGKGGAGTAGDGEDGGSIPGSSANPGSSAAGSSAATPSGAATPVRGGPGADDRHADRHNDAFNSAAWVEGWRAVAGLCDASDWASLRAGDQLSREIRRGVVLHGFREGALAFRPTFKLDSSTERKGDAKANPEVGGSTPPSREDQSDVSTHRGFSRKRVPSWCDRVTFGSLPGFQNGFQNGSDRVRVEAYGACHGLTTSDHAPVYASLDVAIRGVEDATCGDDSGWGGGSGGWEGRLRTTPERVRRARSTGATTTTRLRAAAPPAAATVAVNSLRVVARGFQNGFQKGGGGGSKGGTTADLSSGDSSARLDKAKSSDKTDNQGDGGEPDSSAAGSDVDAAAAALRRLLASVTSVPTSTSTSSPPPLPVTVHVSCEGGVEVVAPEAPADRAAGASVVRVVGEPRGRGLDSPRQLSDDEYDDDEYDDEDDEEDGSTKKTRLGAKLEISWADGATPSIALAPRCATVDTNRQPRGSPPRRARLGTRRSTRGSKSEPVGSGKESVEASAEGLEPGGARTSLDETAEDALASRIEALTMSPSPSPGGADFSSPQTWSRVSRVNALGACHAIVTISVDGCVAGVGVVGLGEAVKIVADGIRAGDVRDEQVASSGAVRFSVPLTRCGRLFGRVEGTVSIAVPAA</sequence>
<dbReference type="GO" id="GO:0046856">
    <property type="term" value="P:phosphatidylinositol dephosphorylation"/>
    <property type="evidence" value="ECO:0007669"/>
    <property type="project" value="InterPro"/>
</dbReference>
<feature type="compositionally biased region" description="Basic and acidic residues" evidence="2">
    <location>
        <begin position="43"/>
        <end position="64"/>
    </location>
</feature>